<accession>A0A501PAK8</accession>
<dbReference type="Gene3D" id="2.30.40.10">
    <property type="entry name" value="Urease, subunit C, domain 1"/>
    <property type="match status" value="1"/>
</dbReference>
<keyword evidence="4" id="KW-1185">Reference proteome</keyword>
<organism evidence="3 4">
    <name type="scientific">Emcibacter nanhaiensis</name>
    <dbReference type="NCBI Taxonomy" id="1505037"/>
    <lineage>
        <taxon>Bacteria</taxon>
        <taxon>Pseudomonadati</taxon>
        <taxon>Pseudomonadota</taxon>
        <taxon>Alphaproteobacteria</taxon>
        <taxon>Emcibacterales</taxon>
        <taxon>Emcibacteraceae</taxon>
        <taxon>Emcibacter</taxon>
    </lineage>
</organism>
<feature type="chain" id="PRO_5021428327" evidence="1">
    <location>
        <begin position="24"/>
        <end position="418"/>
    </location>
</feature>
<keyword evidence="3" id="KW-0378">Hydrolase</keyword>
<reference evidence="4" key="1">
    <citation type="submission" date="2019-06" db="EMBL/GenBank/DDBJ databases">
        <title>The complete genome of Emcibacter congregatus ZYLT.</title>
        <authorList>
            <person name="Zhao Z."/>
        </authorList>
    </citation>
    <scope>NUCLEOTIDE SEQUENCE [LARGE SCALE GENOMIC DNA]</scope>
    <source>
        <strain evidence="4">MCCC 1A06723</strain>
    </source>
</reference>
<gene>
    <name evidence="3" type="ORF">FIV46_14755</name>
</gene>
<dbReference type="AlphaFoldDB" id="A0A501PAK8"/>
<dbReference type="RefSeq" id="WP_139941698.1">
    <property type="nucleotide sequence ID" value="NZ_JBHSYP010000005.1"/>
</dbReference>
<dbReference type="InterPro" id="IPR032466">
    <property type="entry name" value="Metal_Hydrolase"/>
</dbReference>
<dbReference type="PANTHER" id="PTHR43135:SF3">
    <property type="entry name" value="ALPHA-D-RIBOSE 1-METHYLPHOSPHONATE 5-TRIPHOSPHATE DIPHOSPHATASE"/>
    <property type="match status" value="1"/>
</dbReference>
<dbReference type="InterPro" id="IPR051781">
    <property type="entry name" value="Metallo-dep_Hydrolase"/>
</dbReference>
<dbReference type="Pfam" id="PF01979">
    <property type="entry name" value="Amidohydro_1"/>
    <property type="match status" value="1"/>
</dbReference>
<evidence type="ECO:0000313" key="3">
    <source>
        <dbReference type="EMBL" id="TPD57383.1"/>
    </source>
</evidence>
<dbReference type="GO" id="GO:0016810">
    <property type="term" value="F:hydrolase activity, acting on carbon-nitrogen (but not peptide) bonds"/>
    <property type="evidence" value="ECO:0007669"/>
    <property type="project" value="InterPro"/>
</dbReference>
<protein>
    <submittedName>
        <fullName evidence="3">Amidohydrolase family protein</fullName>
    </submittedName>
</protein>
<dbReference type="EMBL" id="VFIY01000018">
    <property type="protein sequence ID" value="TPD57383.1"/>
    <property type="molecule type" value="Genomic_DNA"/>
</dbReference>
<sequence>MRQLLKTTAVALSLSLLPFAAGAETVAITGGKLLTMGKSGTIENGTVLIEDGKIKQVGAEVKVPDGARVIDASGKVVAPGFMESATLIGLSEISLTKDSNNHSAKDAPFSAAFDVRYGINPDTVEVANHRNEGLTRTVAVPSGSGHLFSGGSAVLSLSGTPDVKKGPIIASLSDGGNASVAWTRLRIILDQVKAYAKDRSDILNGKGRNQFLLSYEDMDALIPVIRGDRKLGLELQRKADILQAIALKEEYDLDLFLIGVPEAWKVADELAAADMPVVIDAQADLPYKFTSLGSTLHNAARLEQAGVTFAISSLGEAHRAYLISQWAGLAVAHGLSYDGALRAITVNPAKIYGIDDSYGSLEKGMDADVVVWDGDPLEVTSNPDHIFVQGVEYPRVSRKTMLRDRYLKLDPDMPHAYQ</sequence>
<dbReference type="SUPFAM" id="SSF51556">
    <property type="entry name" value="Metallo-dependent hydrolases"/>
    <property type="match status" value="1"/>
</dbReference>
<evidence type="ECO:0000256" key="1">
    <source>
        <dbReference type="SAM" id="SignalP"/>
    </source>
</evidence>
<evidence type="ECO:0000313" key="4">
    <source>
        <dbReference type="Proteomes" id="UP000319148"/>
    </source>
</evidence>
<proteinExistence type="predicted"/>
<dbReference type="InterPro" id="IPR006680">
    <property type="entry name" value="Amidohydro-rel"/>
</dbReference>
<dbReference type="PANTHER" id="PTHR43135">
    <property type="entry name" value="ALPHA-D-RIBOSE 1-METHYLPHOSPHONATE 5-TRIPHOSPHATE DIPHOSPHATASE"/>
    <property type="match status" value="1"/>
</dbReference>
<dbReference type="OrthoDB" id="9796020at2"/>
<dbReference type="SUPFAM" id="SSF51338">
    <property type="entry name" value="Composite domain of metallo-dependent hydrolases"/>
    <property type="match status" value="1"/>
</dbReference>
<name>A0A501PAK8_9PROT</name>
<dbReference type="InterPro" id="IPR011059">
    <property type="entry name" value="Metal-dep_hydrolase_composite"/>
</dbReference>
<evidence type="ECO:0000259" key="2">
    <source>
        <dbReference type="Pfam" id="PF01979"/>
    </source>
</evidence>
<comment type="caution">
    <text evidence="3">The sequence shown here is derived from an EMBL/GenBank/DDBJ whole genome shotgun (WGS) entry which is preliminary data.</text>
</comment>
<feature type="domain" description="Amidohydrolase-related" evidence="2">
    <location>
        <begin position="305"/>
        <end position="382"/>
    </location>
</feature>
<dbReference type="Gene3D" id="3.20.20.140">
    <property type="entry name" value="Metal-dependent hydrolases"/>
    <property type="match status" value="1"/>
</dbReference>
<dbReference type="Proteomes" id="UP000319148">
    <property type="component" value="Unassembled WGS sequence"/>
</dbReference>
<feature type="signal peptide" evidence="1">
    <location>
        <begin position="1"/>
        <end position="23"/>
    </location>
</feature>
<keyword evidence="1" id="KW-0732">Signal</keyword>